<keyword evidence="1" id="KW-0732">Signal</keyword>
<organism evidence="2 3">
    <name type="scientific">Drosophila navojoa</name>
    <name type="common">Fruit fly</name>
    <dbReference type="NCBI Taxonomy" id="7232"/>
    <lineage>
        <taxon>Eukaryota</taxon>
        <taxon>Metazoa</taxon>
        <taxon>Ecdysozoa</taxon>
        <taxon>Arthropoda</taxon>
        <taxon>Hexapoda</taxon>
        <taxon>Insecta</taxon>
        <taxon>Pterygota</taxon>
        <taxon>Neoptera</taxon>
        <taxon>Endopterygota</taxon>
        <taxon>Diptera</taxon>
        <taxon>Brachycera</taxon>
        <taxon>Muscomorpha</taxon>
        <taxon>Ephydroidea</taxon>
        <taxon>Drosophilidae</taxon>
        <taxon>Drosophila</taxon>
    </lineage>
</organism>
<dbReference type="PANTHER" id="PTHR39945">
    <property type="entry name" value="FI14129P"/>
    <property type="match status" value="1"/>
</dbReference>
<evidence type="ECO:0000256" key="1">
    <source>
        <dbReference type="SAM" id="SignalP"/>
    </source>
</evidence>
<evidence type="ECO:0000313" key="2">
    <source>
        <dbReference type="EMBL" id="TDG50596.1"/>
    </source>
</evidence>
<dbReference type="KEGG" id="dnv:108654554"/>
<keyword evidence="3" id="KW-1185">Reference proteome</keyword>
<gene>
    <name evidence="2" type="ORF">AWZ03_002900</name>
</gene>
<reference evidence="2 3" key="1">
    <citation type="journal article" date="2019" name="J. Hered.">
        <title>An Improved Genome Assembly for Drosophila navojoa, the Basal Species in the mojavensis Cluster.</title>
        <authorList>
            <person name="Vanderlinde T."/>
            <person name="Dupim E.G."/>
            <person name="Nazario-Yepiz N.O."/>
            <person name="Carvalho A.B."/>
        </authorList>
    </citation>
    <scope>NUCLEOTIDE SEQUENCE [LARGE SCALE GENOMIC DNA]</scope>
    <source>
        <strain evidence="2">Navoj_Jal97</strain>
        <tissue evidence="2">Whole organism</tissue>
    </source>
</reference>
<dbReference type="PANTHER" id="PTHR39945:SF1">
    <property type="entry name" value="FI14129P"/>
    <property type="match status" value="1"/>
</dbReference>
<evidence type="ECO:0000313" key="3">
    <source>
        <dbReference type="Proteomes" id="UP000295192"/>
    </source>
</evidence>
<dbReference type="AlphaFoldDB" id="A0A484BP23"/>
<protein>
    <submittedName>
        <fullName evidence="2">Uncharacterized protein</fullName>
    </submittedName>
</protein>
<name>A0A484BP23_DRONA</name>
<dbReference type="EMBL" id="LSRL02000014">
    <property type="protein sequence ID" value="TDG50596.1"/>
    <property type="molecule type" value="Genomic_DNA"/>
</dbReference>
<accession>A0A484BP23</accession>
<feature type="chain" id="PRO_5019774851" evidence="1">
    <location>
        <begin position="26"/>
        <end position="106"/>
    </location>
</feature>
<dbReference type="Proteomes" id="UP000295192">
    <property type="component" value="Unassembled WGS sequence"/>
</dbReference>
<feature type="signal peptide" evidence="1">
    <location>
        <begin position="1"/>
        <end position="25"/>
    </location>
</feature>
<comment type="caution">
    <text evidence="2">The sequence shown here is derived from an EMBL/GenBank/DDBJ whole genome shotgun (WGS) entry which is preliminary data.</text>
</comment>
<dbReference type="OrthoDB" id="8178576at2759"/>
<sequence>MVQKRFENKVFTLLLLIACLAICQCRPSEDVASVSKVDPSDYPGNLPPETILKVQQCERDQATMELCMRCAKITKSQIIYPMCCNNDDDIKVWCHEYVYYNNEEGY</sequence>
<dbReference type="OMA" id="SEIIYPM"/>
<proteinExistence type="predicted"/>